<evidence type="ECO:0000313" key="3">
    <source>
        <dbReference type="Proteomes" id="UP000027153"/>
    </source>
</evidence>
<dbReference type="AlphaFoldDB" id="A0A062V3I4"/>
<keyword evidence="1" id="KW-0812">Transmembrane</keyword>
<sequence>MKRIYIRIIGFIMCIPFIYALYFCTVTQPTLLIIPCILGGSTLAPYVVIALAIGLYLLITG</sequence>
<organism evidence="2 3">
    <name type="scientific">Candidatus Methanoperedens nitratireducens</name>
    <dbReference type="NCBI Taxonomy" id="1392998"/>
    <lineage>
        <taxon>Archaea</taxon>
        <taxon>Methanobacteriati</taxon>
        <taxon>Methanobacteriota</taxon>
        <taxon>Stenosarchaea group</taxon>
        <taxon>Methanomicrobia</taxon>
        <taxon>Methanosarcinales</taxon>
        <taxon>ANME-2 cluster</taxon>
        <taxon>Candidatus Methanoperedentaceae</taxon>
        <taxon>Candidatus Methanoperedens</taxon>
    </lineage>
</organism>
<gene>
    <name evidence="2" type="ORF">ANME2D_00723</name>
</gene>
<accession>A0A062V3I4</accession>
<reference evidence="2 3" key="1">
    <citation type="journal article" date="2013" name="Nature">
        <title>Anaerobic oxidation of methane coupled to nitrate reduction in a novel archaeal lineage.</title>
        <authorList>
            <person name="Haroon M.F."/>
            <person name="Hu S."/>
            <person name="Shi Y."/>
            <person name="Imelfort M."/>
            <person name="Keller J."/>
            <person name="Hugenholtz P."/>
            <person name="Yuan Z."/>
            <person name="Tyson G.W."/>
        </authorList>
    </citation>
    <scope>NUCLEOTIDE SEQUENCE [LARGE SCALE GENOMIC DNA]</scope>
    <source>
        <strain evidence="2 3">ANME-2d</strain>
    </source>
</reference>
<evidence type="ECO:0000313" key="2">
    <source>
        <dbReference type="EMBL" id="KCZ73651.1"/>
    </source>
</evidence>
<evidence type="ECO:0000256" key="1">
    <source>
        <dbReference type="SAM" id="Phobius"/>
    </source>
</evidence>
<protein>
    <submittedName>
        <fullName evidence="2">Uncharacterized protein</fullName>
    </submittedName>
</protein>
<keyword evidence="3" id="KW-1185">Reference proteome</keyword>
<keyword evidence="1" id="KW-0472">Membrane</keyword>
<proteinExistence type="predicted"/>
<feature type="transmembrane region" description="Helical" evidence="1">
    <location>
        <begin position="31"/>
        <end position="59"/>
    </location>
</feature>
<dbReference type="Proteomes" id="UP000027153">
    <property type="component" value="Unassembled WGS sequence"/>
</dbReference>
<name>A0A062V3I4_9EURY</name>
<feature type="transmembrane region" description="Helical" evidence="1">
    <location>
        <begin position="6"/>
        <end position="24"/>
    </location>
</feature>
<keyword evidence="1" id="KW-1133">Transmembrane helix</keyword>
<dbReference type="EMBL" id="JMIY01000001">
    <property type="protein sequence ID" value="KCZ73651.1"/>
    <property type="molecule type" value="Genomic_DNA"/>
</dbReference>
<comment type="caution">
    <text evidence="2">The sequence shown here is derived from an EMBL/GenBank/DDBJ whole genome shotgun (WGS) entry which is preliminary data.</text>
</comment>